<reference evidence="10 11" key="1">
    <citation type="submission" date="2018-05" db="EMBL/GenBank/DDBJ databases">
        <authorList>
            <person name="Datahose"/>
        </authorList>
    </citation>
    <scope>NUCLEOTIDE SEQUENCE</scope>
</reference>
<evidence type="ECO:0000256" key="5">
    <source>
        <dbReference type="ARBA" id="ARBA00022737"/>
    </source>
</evidence>
<organism evidence="10 11">
    <name type="scientific">Astatotilapia calliptera</name>
    <name type="common">Eastern happy</name>
    <name type="synonym">Chromis callipterus</name>
    <dbReference type="NCBI Taxonomy" id="8154"/>
    <lineage>
        <taxon>Eukaryota</taxon>
        <taxon>Metazoa</taxon>
        <taxon>Chordata</taxon>
        <taxon>Craniata</taxon>
        <taxon>Vertebrata</taxon>
        <taxon>Euteleostomi</taxon>
        <taxon>Actinopterygii</taxon>
        <taxon>Neopterygii</taxon>
        <taxon>Teleostei</taxon>
        <taxon>Neoteleostei</taxon>
        <taxon>Acanthomorphata</taxon>
        <taxon>Ovalentaria</taxon>
        <taxon>Cichlomorphae</taxon>
        <taxon>Cichliformes</taxon>
        <taxon>Cichlidae</taxon>
        <taxon>African cichlids</taxon>
        <taxon>Pseudocrenilabrinae</taxon>
        <taxon>Haplochromini</taxon>
        <taxon>Astatotilapia</taxon>
    </lineage>
</organism>
<dbReference type="Gene3D" id="3.40.50.410">
    <property type="entry name" value="von Willebrand factor, type A domain"/>
    <property type="match status" value="2"/>
</dbReference>
<dbReference type="Gene3D" id="2.10.25.10">
    <property type="entry name" value="Laminin"/>
    <property type="match status" value="2"/>
</dbReference>
<dbReference type="AlphaFoldDB" id="A0AAX7TV58"/>
<dbReference type="SMART" id="SM00327">
    <property type="entry name" value="VWA"/>
    <property type="match status" value="2"/>
</dbReference>
<dbReference type="PROSITE" id="PS50234">
    <property type="entry name" value="VWFA"/>
    <property type="match status" value="2"/>
</dbReference>
<dbReference type="InterPro" id="IPR002035">
    <property type="entry name" value="VWF_A"/>
</dbReference>
<keyword evidence="2" id="KW-0964">Secreted</keyword>
<evidence type="ECO:0000256" key="2">
    <source>
        <dbReference type="ARBA" id="ARBA00022525"/>
    </source>
</evidence>
<evidence type="ECO:0000259" key="9">
    <source>
        <dbReference type="PROSITE" id="PS50234"/>
    </source>
</evidence>
<dbReference type="FunFam" id="2.10.25.10:FF:000041">
    <property type="entry name" value="matrilin-2 isoform X1"/>
    <property type="match status" value="1"/>
</dbReference>
<dbReference type="Pfam" id="PF14670">
    <property type="entry name" value="FXa_inhibition"/>
    <property type="match status" value="2"/>
</dbReference>
<dbReference type="InterPro" id="IPR050525">
    <property type="entry name" value="ECM_Assembly_Org"/>
</dbReference>
<keyword evidence="3" id="KW-0245">EGF-like domain</keyword>
<dbReference type="PANTHER" id="PTHR24020:SF35">
    <property type="entry name" value="MATRILIN-2"/>
    <property type="match status" value="1"/>
</dbReference>
<evidence type="ECO:0000256" key="3">
    <source>
        <dbReference type="ARBA" id="ARBA00022536"/>
    </source>
</evidence>
<dbReference type="SMART" id="SM00179">
    <property type="entry name" value="EGF_CA"/>
    <property type="match status" value="2"/>
</dbReference>
<evidence type="ECO:0000313" key="11">
    <source>
        <dbReference type="Proteomes" id="UP000265100"/>
    </source>
</evidence>
<name>A0AAX7TV58_ASTCA</name>
<evidence type="ECO:0000256" key="6">
    <source>
        <dbReference type="ARBA" id="ARBA00023054"/>
    </source>
</evidence>
<feature type="domain" description="VWFA" evidence="9">
    <location>
        <begin position="306"/>
        <end position="478"/>
    </location>
</feature>
<dbReference type="InterPro" id="IPR000742">
    <property type="entry name" value="EGF"/>
</dbReference>
<keyword evidence="6" id="KW-0175">Coiled coil</keyword>
<dbReference type="PRINTS" id="PR00453">
    <property type="entry name" value="VWFADOMAIN"/>
</dbReference>
<dbReference type="PROSITE" id="PS01186">
    <property type="entry name" value="EGF_2"/>
    <property type="match status" value="1"/>
</dbReference>
<keyword evidence="4" id="KW-0732">Signal</keyword>
<dbReference type="InterPro" id="IPR036465">
    <property type="entry name" value="vWFA_dom_sf"/>
</dbReference>
<keyword evidence="7" id="KW-1015">Disulfide bond</keyword>
<protein>
    <recommendedName>
        <fullName evidence="9">VWFA domain-containing protein</fullName>
    </recommendedName>
</protein>
<dbReference type="SUPFAM" id="SSF57196">
    <property type="entry name" value="EGF/Laminin"/>
    <property type="match status" value="1"/>
</dbReference>
<dbReference type="GO" id="GO:0005509">
    <property type="term" value="F:calcium ion binding"/>
    <property type="evidence" value="ECO:0007669"/>
    <property type="project" value="InterPro"/>
</dbReference>
<dbReference type="Proteomes" id="UP000265100">
    <property type="component" value="Chromosome 11"/>
</dbReference>
<evidence type="ECO:0000313" key="10">
    <source>
        <dbReference type="Ensembl" id="ENSACLP00000060869.1"/>
    </source>
</evidence>
<evidence type="ECO:0000256" key="7">
    <source>
        <dbReference type="ARBA" id="ARBA00023157"/>
    </source>
</evidence>
<reference evidence="10" key="3">
    <citation type="submission" date="2025-08" db="UniProtKB">
        <authorList>
            <consortium name="Ensembl"/>
        </authorList>
    </citation>
    <scope>IDENTIFICATION</scope>
</reference>
<evidence type="ECO:0000256" key="8">
    <source>
        <dbReference type="ARBA" id="ARBA00023180"/>
    </source>
</evidence>
<dbReference type="SUPFAM" id="SSF53300">
    <property type="entry name" value="vWA-like"/>
    <property type="match status" value="2"/>
</dbReference>
<keyword evidence="8" id="KW-0325">Glycoprotein</keyword>
<keyword evidence="11" id="KW-1185">Reference proteome</keyword>
<dbReference type="FunFam" id="3.40.50.410:FF:000004">
    <property type="entry name" value="collagen alpha-6(VI) chain"/>
    <property type="match status" value="2"/>
</dbReference>
<dbReference type="GO" id="GO:0005576">
    <property type="term" value="C:extracellular region"/>
    <property type="evidence" value="ECO:0007669"/>
    <property type="project" value="UniProtKB-SubCell"/>
</dbReference>
<evidence type="ECO:0000256" key="1">
    <source>
        <dbReference type="ARBA" id="ARBA00004613"/>
    </source>
</evidence>
<dbReference type="Pfam" id="PF00092">
    <property type="entry name" value="VWA"/>
    <property type="match status" value="2"/>
</dbReference>
<gene>
    <name evidence="10" type="primary">MATN2</name>
</gene>
<sequence>NEFCHFIPNSSQTSSLSLILENPCKAIPLDFIFVIDSSRSIRPNDYEKVKTFIINLLQFLKIGHNATRVGLLQYGSVVQPEFSLSTYTTKSEVEQAVRNMEHLATGTMTGLAIQYTMETAFTEEHGARPMNLHIPRIAMIVTDGRPQDTVEEIAAQARQAGIQIFAIGVGRVDMNTLRAIGSEPHSEHVHLVANFSQIETLISVFQSKLCSDMCEVVDHQCQHICVSSPASYRCKCREGYILNPDGKTPDGKTCQSLDLCQTVHHGCEHQCVSTNDSYICRCFEGFMLAEDGKSCKKPECSEGVMDLVFVIDGSKSLGPNNFELVKQFVNSIVDSLDISKMGTHVGLLQYSTKVRTEFTLGQYSTAQHIKSAVNRMQYMGRGSMTGSALRHMFESSFSTKEGGRFNIPRVSIVFTDGRSQDDVSEWATKAKNSGITIYALGVGKAIEQELREIASEPDEKHLYYAEDFEKMAEITKKLKSRICAGTLHKAEVQESLQGSQKYKLKSLVQNNILLCSLHSYQCSGLPLTNYFMCHSCVLLCVFLKP</sequence>
<dbReference type="PANTHER" id="PTHR24020">
    <property type="entry name" value="COLLAGEN ALPHA"/>
    <property type="match status" value="1"/>
</dbReference>
<evidence type="ECO:0000256" key="4">
    <source>
        <dbReference type="ARBA" id="ARBA00022729"/>
    </source>
</evidence>
<proteinExistence type="predicted"/>
<reference evidence="11" key="2">
    <citation type="submission" date="2023-03" db="EMBL/GenBank/DDBJ databases">
        <authorList>
            <consortium name="Wellcome Sanger Institute Data Sharing"/>
        </authorList>
    </citation>
    <scope>NUCLEOTIDE SEQUENCE [LARGE SCALE GENOMIC DNA]</scope>
</reference>
<accession>A0AAX7TV58</accession>
<dbReference type="Ensembl" id="ENSACLT00000066174.1">
    <property type="protein sequence ID" value="ENSACLP00000060869.1"/>
    <property type="gene ID" value="ENSACLG00000011012.2"/>
</dbReference>
<comment type="subcellular location">
    <subcellularLocation>
        <location evidence="1">Secreted</location>
    </subcellularLocation>
</comment>
<dbReference type="InterPro" id="IPR001881">
    <property type="entry name" value="EGF-like_Ca-bd_dom"/>
</dbReference>
<dbReference type="SMART" id="SM00181">
    <property type="entry name" value="EGF"/>
    <property type="match status" value="2"/>
</dbReference>
<reference evidence="10" key="4">
    <citation type="submission" date="2025-09" db="UniProtKB">
        <authorList>
            <consortium name="Ensembl"/>
        </authorList>
    </citation>
    <scope>IDENTIFICATION</scope>
</reference>
<dbReference type="GeneTree" id="ENSGT00940000158008"/>
<feature type="domain" description="VWFA" evidence="9">
    <location>
        <begin position="30"/>
        <end position="209"/>
    </location>
</feature>
<keyword evidence="5" id="KW-0677">Repeat</keyword>